<evidence type="ECO:0000313" key="8">
    <source>
        <dbReference type="EMBL" id="WOQ70510.1"/>
    </source>
</evidence>
<evidence type="ECO:0000256" key="5">
    <source>
        <dbReference type="ARBA" id="ARBA00023163"/>
    </source>
</evidence>
<keyword evidence="9" id="KW-1185">Reference proteome</keyword>
<comment type="similarity">
    <text evidence="1">Belongs to the sigma-70 factor family. ECF subfamily.</text>
</comment>
<gene>
    <name evidence="8" type="ORF">RYJ27_04695</name>
</gene>
<dbReference type="InterPro" id="IPR013325">
    <property type="entry name" value="RNA_pol_sigma_r2"/>
</dbReference>
<dbReference type="SUPFAM" id="SSF88946">
    <property type="entry name" value="Sigma2 domain of RNA polymerase sigma factors"/>
    <property type="match status" value="1"/>
</dbReference>
<dbReference type="Pfam" id="PF04542">
    <property type="entry name" value="Sigma70_r2"/>
    <property type="match status" value="1"/>
</dbReference>
<dbReference type="Proteomes" id="UP001329313">
    <property type="component" value="Chromosome"/>
</dbReference>
<dbReference type="GO" id="GO:0016987">
    <property type="term" value="F:sigma factor activity"/>
    <property type="evidence" value="ECO:0007669"/>
    <property type="project" value="UniProtKB-KW"/>
</dbReference>
<keyword evidence="3" id="KW-0731">Sigma factor</keyword>
<dbReference type="InterPro" id="IPR036388">
    <property type="entry name" value="WH-like_DNA-bd_sf"/>
</dbReference>
<dbReference type="InterPro" id="IPR014284">
    <property type="entry name" value="RNA_pol_sigma-70_dom"/>
</dbReference>
<evidence type="ECO:0000313" key="9">
    <source>
        <dbReference type="Proteomes" id="UP001329313"/>
    </source>
</evidence>
<dbReference type="EMBL" id="CP137080">
    <property type="protein sequence ID" value="WOQ70510.1"/>
    <property type="molecule type" value="Genomic_DNA"/>
</dbReference>
<keyword evidence="4" id="KW-0238">DNA-binding</keyword>
<dbReference type="GO" id="GO:0003677">
    <property type="term" value="F:DNA binding"/>
    <property type="evidence" value="ECO:0007669"/>
    <property type="project" value="UniProtKB-KW"/>
</dbReference>
<dbReference type="InterPro" id="IPR039425">
    <property type="entry name" value="RNA_pol_sigma-70-like"/>
</dbReference>
<evidence type="ECO:0000256" key="1">
    <source>
        <dbReference type="ARBA" id="ARBA00010641"/>
    </source>
</evidence>
<dbReference type="Gene3D" id="1.10.10.10">
    <property type="entry name" value="Winged helix-like DNA-binding domain superfamily/Winged helix DNA-binding domain"/>
    <property type="match status" value="1"/>
</dbReference>
<accession>A0AAU0MK23</accession>
<evidence type="ECO:0000259" key="7">
    <source>
        <dbReference type="Pfam" id="PF08281"/>
    </source>
</evidence>
<feature type="domain" description="RNA polymerase sigma-70 region 2" evidence="6">
    <location>
        <begin position="22"/>
        <end position="90"/>
    </location>
</feature>
<dbReference type="PANTHER" id="PTHR43133">
    <property type="entry name" value="RNA POLYMERASE ECF-TYPE SIGMA FACTO"/>
    <property type="match status" value="1"/>
</dbReference>
<evidence type="ECO:0000256" key="4">
    <source>
        <dbReference type="ARBA" id="ARBA00023125"/>
    </source>
</evidence>
<dbReference type="RefSeq" id="WP_330171591.1">
    <property type="nucleotide sequence ID" value="NZ_CP137080.1"/>
</dbReference>
<dbReference type="SUPFAM" id="SSF88659">
    <property type="entry name" value="Sigma3 and sigma4 domains of RNA polymerase sigma factors"/>
    <property type="match status" value="1"/>
</dbReference>
<dbReference type="AlphaFoldDB" id="A0AAU0MK23"/>
<evidence type="ECO:0000256" key="2">
    <source>
        <dbReference type="ARBA" id="ARBA00023015"/>
    </source>
</evidence>
<feature type="domain" description="RNA polymerase sigma factor 70 region 4 type 2" evidence="7">
    <location>
        <begin position="117"/>
        <end position="168"/>
    </location>
</feature>
<dbReference type="KEGG" id="mliy:RYJ27_04695"/>
<dbReference type="PANTHER" id="PTHR43133:SF8">
    <property type="entry name" value="RNA POLYMERASE SIGMA FACTOR HI_1459-RELATED"/>
    <property type="match status" value="1"/>
</dbReference>
<name>A0AAU0MK23_9MICO</name>
<evidence type="ECO:0000256" key="3">
    <source>
        <dbReference type="ARBA" id="ARBA00023082"/>
    </source>
</evidence>
<dbReference type="InterPro" id="IPR007627">
    <property type="entry name" value="RNA_pol_sigma70_r2"/>
</dbReference>
<sequence>MHDEATLVAQAAAGSDFAFRTLYRAHVRPVYWVAYGVLGDAGEAEDAAQETFVTAWRKLSGLQLRGTSMLPWLVTICRFHCANRLRARRATEPLEHAEQLPATVDVEKQVIDAEYARRILAEIEQLDPLDRDIFLLCATEGYGYDAAAGALGVTHGTVRNRLSRIRSRVRTSLGETS</sequence>
<dbReference type="Pfam" id="PF08281">
    <property type="entry name" value="Sigma70_r4_2"/>
    <property type="match status" value="1"/>
</dbReference>
<dbReference type="Gene3D" id="1.10.1740.10">
    <property type="match status" value="1"/>
</dbReference>
<proteinExistence type="inferred from homology"/>
<dbReference type="GO" id="GO:0006352">
    <property type="term" value="P:DNA-templated transcription initiation"/>
    <property type="evidence" value="ECO:0007669"/>
    <property type="project" value="InterPro"/>
</dbReference>
<dbReference type="InterPro" id="IPR013324">
    <property type="entry name" value="RNA_pol_sigma_r3/r4-like"/>
</dbReference>
<dbReference type="NCBIfam" id="TIGR02937">
    <property type="entry name" value="sigma70-ECF"/>
    <property type="match status" value="1"/>
</dbReference>
<protein>
    <submittedName>
        <fullName evidence="8">RNA polymerase sigma factor</fullName>
    </submittedName>
</protein>
<keyword evidence="5" id="KW-0804">Transcription</keyword>
<evidence type="ECO:0000259" key="6">
    <source>
        <dbReference type="Pfam" id="PF04542"/>
    </source>
</evidence>
<keyword evidence="2" id="KW-0805">Transcription regulation</keyword>
<dbReference type="InterPro" id="IPR013249">
    <property type="entry name" value="RNA_pol_sigma70_r4_t2"/>
</dbReference>
<organism evidence="8 9">
    <name type="scientific">Microbacterium limosum</name>
    <dbReference type="NCBI Taxonomy" id="3079935"/>
    <lineage>
        <taxon>Bacteria</taxon>
        <taxon>Bacillati</taxon>
        <taxon>Actinomycetota</taxon>
        <taxon>Actinomycetes</taxon>
        <taxon>Micrococcales</taxon>
        <taxon>Microbacteriaceae</taxon>
        <taxon>Microbacterium</taxon>
    </lineage>
</organism>
<reference evidence="8 9" key="1">
    <citation type="submission" date="2023-10" db="EMBL/GenBank/DDBJ databases">
        <title>Y20.</title>
        <authorList>
            <person name="Zhang G."/>
            <person name="Ding Y."/>
        </authorList>
    </citation>
    <scope>NUCLEOTIDE SEQUENCE [LARGE SCALE GENOMIC DNA]</scope>
    <source>
        <strain evidence="8 9">Y20</strain>
    </source>
</reference>